<reference evidence="1 2" key="1">
    <citation type="submission" date="2015-10" db="EMBL/GenBank/DDBJ databases">
        <title>Genome analyses suggest a sexual origin of heterokaryosis in a supposedly ancient asexual fungus.</title>
        <authorList>
            <person name="Ropars J."/>
            <person name="Sedzielewska K."/>
            <person name="Noel J."/>
            <person name="Charron P."/>
            <person name="Farinelli L."/>
            <person name="Marton T."/>
            <person name="Kruger M."/>
            <person name="Pelin A."/>
            <person name="Brachmann A."/>
            <person name="Corradi N."/>
        </authorList>
    </citation>
    <scope>NUCLEOTIDE SEQUENCE [LARGE SCALE GENOMIC DNA]</scope>
    <source>
        <strain evidence="1 2">A4</strain>
    </source>
</reference>
<protein>
    <submittedName>
        <fullName evidence="1">Uncharacterized protein</fullName>
    </submittedName>
</protein>
<evidence type="ECO:0000313" key="2">
    <source>
        <dbReference type="Proteomes" id="UP000234323"/>
    </source>
</evidence>
<gene>
    <name evidence="1" type="ORF">RhiirA4_472989</name>
</gene>
<evidence type="ECO:0000313" key="1">
    <source>
        <dbReference type="EMBL" id="PKY54276.1"/>
    </source>
</evidence>
<sequence>MIRKLKIELKISEISKGEVKDKEEIIEEIDVYEEDWVKYYEEMKNNKDMMKKLDMVYGMIDVYKGFKERHGNTVLCHGCVMPIN</sequence>
<accession>A0A2I1H5X0</accession>
<dbReference type="Proteomes" id="UP000234323">
    <property type="component" value="Unassembled WGS sequence"/>
</dbReference>
<name>A0A2I1H5X0_9GLOM</name>
<feature type="non-terminal residue" evidence="1">
    <location>
        <position position="84"/>
    </location>
</feature>
<comment type="caution">
    <text evidence="1">The sequence shown here is derived from an EMBL/GenBank/DDBJ whole genome shotgun (WGS) entry which is preliminary data.</text>
</comment>
<dbReference type="EMBL" id="LLXI01001571">
    <property type="protein sequence ID" value="PKY54276.1"/>
    <property type="molecule type" value="Genomic_DNA"/>
</dbReference>
<dbReference type="AlphaFoldDB" id="A0A2I1H5X0"/>
<proteinExistence type="predicted"/>
<organism evidence="1 2">
    <name type="scientific">Rhizophagus irregularis</name>
    <dbReference type="NCBI Taxonomy" id="588596"/>
    <lineage>
        <taxon>Eukaryota</taxon>
        <taxon>Fungi</taxon>
        <taxon>Fungi incertae sedis</taxon>
        <taxon>Mucoromycota</taxon>
        <taxon>Glomeromycotina</taxon>
        <taxon>Glomeromycetes</taxon>
        <taxon>Glomerales</taxon>
        <taxon>Glomeraceae</taxon>
        <taxon>Rhizophagus</taxon>
    </lineage>
</organism>
<keyword evidence="2" id="KW-1185">Reference proteome</keyword>